<dbReference type="PRINTS" id="PR01438">
    <property type="entry name" value="UNVRSLSTRESS"/>
</dbReference>
<dbReference type="GO" id="GO:0005737">
    <property type="term" value="C:cytoplasm"/>
    <property type="evidence" value="ECO:0007669"/>
    <property type="project" value="UniProtKB-SubCell"/>
</dbReference>
<dbReference type="Proteomes" id="UP000010304">
    <property type="component" value="Unassembled WGS sequence"/>
</dbReference>
<evidence type="ECO:0000259" key="3">
    <source>
        <dbReference type="Pfam" id="PF00582"/>
    </source>
</evidence>
<dbReference type="InterPro" id="IPR014729">
    <property type="entry name" value="Rossmann-like_a/b/a_fold"/>
</dbReference>
<dbReference type="PANTHER" id="PTHR46268">
    <property type="entry name" value="STRESS RESPONSE PROTEIN NHAX"/>
    <property type="match status" value="1"/>
</dbReference>
<gene>
    <name evidence="4" type="ORF">HMPREF9180_0239</name>
</gene>
<dbReference type="STRING" id="888746.HMPREF9180_0239"/>
<dbReference type="HOGENOM" id="CLU_049301_16_0_9"/>
<organism evidence="4 5">
    <name type="scientific">Streptococcus peroris ATCC 700780</name>
    <dbReference type="NCBI Taxonomy" id="888746"/>
    <lineage>
        <taxon>Bacteria</taxon>
        <taxon>Bacillati</taxon>
        <taxon>Bacillota</taxon>
        <taxon>Bacilli</taxon>
        <taxon>Lactobacillales</taxon>
        <taxon>Streptococcaceae</taxon>
        <taxon>Streptococcus</taxon>
    </lineage>
</organism>
<dbReference type="Pfam" id="PF00582">
    <property type="entry name" value="Usp"/>
    <property type="match status" value="1"/>
</dbReference>
<dbReference type="PANTHER" id="PTHR46268:SF6">
    <property type="entry name" value="UNIVERSAL STRESS PROTEIN UP12"/>
    <property type="match status" value="1"/>
</dbReference>
<dbReference type="InterPro" id="IPR006016">
    <property type="entry name" value="UspA"/>
</dbReference>
<dbReference type="EMBL" id="AEVF01000003">
    <property type="protein sequence ID" value="EFX41196.1"/>
    <property type="molecule type" value="Genomic_DNA"/>
</dbReference>
<dbReference type="PIRSF" id="PIRSF006276">
    <property type="entry name" value="UspA"/>
    <property type="match status" value="1"/>
</dbReference>
<keyword evidence="5" id="KW-1185">Reference proteome</keyword>
<evidence type="ECO:0000256" key="1">
    <source>
        <dbReference type="ARBA" id="ARBA00008791"/>
    </source>
</evidence>
<proteinExistence type="inferred from homology"/>
<dbReference type="SUPFAM" id="SSF52402">
    <property type="entry name" value="Adenine nucleotide alpha hydrolases-like"/>
    <property type="match status" value="1"/>
</dbReference>
<comment type="similarity">
    <text evidence="1 2">Belongs to the universal stress protein A family.</text>
</comment>
<evidence type="ECO:0000313" key="4">
    <source>
        <dbReference type="EMBL" id="EFX41196.1"/>
    </source>
</evidence>
<evidence type="ECO:0000313" key="5">
    <source>
        <dbReference type="Proteomes" id="UP000010304"/>
    </source>
</evidence>
<feature type="domain" description="UspA" evidence="3">
    <location>
        <begin position="16"/>
        <end position="155"/>
    </location>
</feature>
<accession>E8K9T4</accession>
<dbReference type="AlphaFoldDB" id="E8K9T4"/>
<comment type="caution">
    <text evidence="4">The sequence shown here is derived from an EMBL/GenBank/DDBJ whole genome shotgun (WGS) entry which is preliminary data.</text>
</comment>
<dbReference type="CDD" id="cd00293">
    <property type="entry name" value="USP-like"/>
    <property type="match status" value="1"/>
</dbReference>
<dbReference type="eggNOG" id="COG0589">
    <property type="taxonomic scope" value="Bacteria"/>
</dbReference>
<sequence length="161" mass="17991">MRVIRNEEVFAMTQRYENIMVAVDGSKEADLAFVKGVQSAVRNQAKLTIAHVIDTRALQSISTFDAEVYEELQVEAQDLMAEYEKRARDAGLTDIKVVIEMGNPKTLLAKTIPEQEHVDLILVGATGLNAFERLLVGSSSEYILRHTSVDLLVVRDKDKTL</sequence>
<comment type="subcellular location">
    <subcellularLocation>
        <location evidence="2">Cytoplasm</location>
    </subcellularLocation>
</comment>
<name>E8K9T4_9STRE</name>
<dbReference type="Gene3D" id="3.40.50.620">
    <property type="entry name" value="HUPs"/>
    <property type="match status" value="1"/>
</dbReference>
<reference evidence="4 5" key="1">
    <citation type="submission" date="2010-12" db="EMBL/GenBank/DDBJ databases">
        <authorList>
            <person name="Muzny D."/>
            <person name="Qin X."/>
            <person name="Deng J."/>
            <person name="Jiang H."/>
            <person name="Liu Y."/>
            <person name="Qu J."/>
            <person name="Song X.-Z."/>
            <person name="Zhang L."/>
            <person name="Thornton R."/>
            <person name="Coyle M."/>
            <person name="Francisco L."/>
            <person name="Jackson L."/>
            <person name="Javaid M."/>
            <person name="Korchina V."/>
            <person name="Kovar C."/>
            <person name="Mata R."/>
            <person name="Mathew T."/>
            <person name="Ngo R."/>
            <person name="Nguyen L."/>
            <person name="Nguyen N."/>
            <person name="Okwuonu G."/>
            <person name="Ongeri F."/>
            <person name="Pham C."/>
            <person name="Simmons D."/>
            <person name="Wilczek-Boney K."/>
            <person name="Hale W."/>
            <person name="Jakkamsetti A."/>
            <person name="Pham P."/>
            <person name="Ruth R."/>
            <person name="San Lucas F."/>
            <person name="Warren J."/>
            <person name="Zhang J."/>
            <person name="Zhao Z."/>
            <person name="Zhou C."/>
            <person name="Zhu D."/>
            <person name="Lee S."/>
            <person name="Bess C."/>
            <person name="Blankenburg K."/>
            <person name="Forbes L."/>
            <person name="Fu Q."/>
            <person name="Gubbala S."/>
            <person name="Hirani K."/>
            <person name="Jayaseelan J.C."/>
            <person name="Lara F."/>
            <person name="Munidasa M."/>
            <person name="Palculict T."/>
            <person name="Patil S."/>
            <person name="Pu L.-L."/>
            <person name="Saada N."/>
            <person name="Tang L."/>
            <person name="Weissenberger G."/>
            <person name="Zhu Y."/>
            <person name="Hemphill L."/>
            <person name="Shang Y."/>
            <person name="Youmans B."/>
            <person name="Ayvaz T."/>
            <person name="Ross M."/>
            <person name="Santibanez J."/>
            <person name="Aqrawi P."/>
            <person name="Gross S."/>
            <person name="Joshi V."/>
            <person name="Fowler G."/>
            <person name="Nazareth L."/>
            <person name="Reid J."/>
            <person name="Worley K."/>
            <person name="Petrosino J."/>
            <person name="Highlander S."/>
            <person name="Gibbs R."/>
        </authorList>
    </citation>
    <scope>NUCLEOTIDE SEQUENCE [LARGE SCALE GENOMIC DNA]</scope>
    <source>
        <strain evidence="4 5">ATCC 700780</strain>
    </source>
</reference>
<evidence type="ECO:0000256" key="2">
    <source>
        <dbReference type="PIRNR" id="PIRNR006276"/>
    </source>
</evidence>
<keyword evidence="2" id="KW-0963">Cytoplasm</keyword>
<protein>
    <recommendedName>
        <fullName evidence="2">Universal stress protein</fullName>
    </recommendedName>
</protein>
<dbReference type="InterPro" id="IPR006015">
    <property type="entry name" value="Universal_stress_UspA"/>
</dbReference>